<dbReference type="PANTHER" id="PTHR35342:SF5">
    <property type="entry name" value="TRICARBOXYLIC TRANSPORT PROTEIN"/>
    <property type="match status" value="1"/>
</dbReference>
<dbReference type="Pfam" id="PF01970">
    <property type="entry name" value="TctA"/>
    <property type="match status" value="1"/>
</dbReference>
<dbReference type="RefSeq" id="WP_007862712.1">
    <property type="nucleotide sequence ID" value="NZ_KQ235876.1"/>
</dbReference>
<dbReference type="PANTHER" id="PTHR35342">
    <property type="entry name" value="TRICARBOXYLIC TRANSPORT PROTEIN"/>
    <property type="match status" value="1"/>
</dbReference>
<feature type="transmembrane region" description="Helical" evidence="1">
    <location>
        <begin position="131"/>
        <end position="151"/>
    </location>
</feature>
<dbReference type="AlphaFoldDB" id="A0A0J9CC00"/>
<feature type="transmembrane region" description="Helical" evidence="1">
    <location>
        <begin position="259"/>
        <end position="277"/>
    </location>
</feature>
<evidence type="ECO:0000313" key="3">
    <source>
        <dbReference type="EMBL" id="KMW22678.1"/>
    </source>
</evidence>
<feature type="transmembrane region" description="Helical" evidence="1">
    <location>
        <begin position="163"/>
        <end position="183"/>
    </location>
</feature>
<feature type="transmembrane region" description="Helical" evidence="1">
    <location>
        <begin position="478"/>
        <end position="495"/>
    </location>
</feature>
<comment type="caution">
    <text evidence="3">The sequence shown here is derived from an EMBL/GenBank/DDBJ whole genome shotgun (WGS) entry which is preliminary data.</text>
</comment>
<feature type="transmembrane region" description="Helical" evidence="1">
    <location>
        <begin position="53"/>
        <end position="75"/>
    </location>
</feature>
<feature type="transmembrane region" description="Helical" evidence="1">
    <location>
        <begin position="390"/>
        <end position="411"/>
    </location>
</feature>
<feature type="transmembrane region" description="Helical" evidence="1">
    <location>
        <begin position="12"/>
        <end position="33"/>
    </location>
</feature>
<name>A0A0J9CC00_9FIRM</name>
<evidence type="ECO:0000259" key="2">
    <source>
        <dbReference type="Pfam" id="PF01970"/>
    </source>
</evidence>
<feature type="transmembrane region" description="Helical" evidence="1">
    <location>
        <begin position="195"/>
        <end position="213"/>
    </location>
</feature>
<evidence type="ECO:0000256" key="1">
    <source>
        <dbReference type="SAM" id="Phobius"/>
    </source>
</evidence>
<evidence type="ECO:0000313" key="4">
    <source>
        <dbReference type="Proteomes" id="UP000037392"/>
    </source>
</evidence>
<protein>
    <recommendedName>
        <fullName evidence="2">DUF112 domain-containing protein</fullName>
    </recommendedName>
</protein>
<feature type="transmembrane region" description="Helical" evidence="1">
    <location>
        <begin position="361"/>
        <end position="383"/>
    </location>
</feature>
<dbReference type="OrthoDB" id="9781349at2"/>
<gene>
    <name evidence="3" type="ORF">HMPREF9470_01213</name>
</gene>
<keyword evidence="1" id="KW-1133">Transmembrane helix</keyword>
<dbReference type="GeneID" id="93164659"/>
<sequence length="505" mass="52742">MGIIQELFTVQCLIALVAGTAGGLLIGALPGLSATMGMSLLIPITYGMETAPAMIMIAAVYVSAVYGGSFSAILIHTPGTPASAATAIDGYELTKQGKGLKAVGVSSISSVTGGVISAVALLFLAPQLVKVSLMFSSPEYFLIAIFGLTIVGSLSGGNMLKGLVAAVFGLLLGMVGMNIFPYARYSFGNLNLASGIQLVPAMIGLFSISQVLIQSEKLNDAIRKKGKADDELNQQIENAKNMKGSFFPTREEMRTLLPVMLRASVLGIFVGILPGAGGDIGSWVGYNDAKAQSKHKEMFGKGSLEGIAGSEAGNNAVCGGALIPALTLGIPGSGAAAVLLGALTVQGFAPGHDLFNKYGSITYAILIGFLLANILMGIFGFLIAKRAVKLAAMPLGILLPVIMLLSVIGSFAIRNNVFDIFVMLFFGVVGYLMRKINMPAAPVVLALILGPMAERNLINSLQMVKGNVFTYYGSRPLCWLFGLLIIGSLVSPIISSRMKKRNVDS</sequence>
<dbReference type="Proteomes" id="UP000037392">
    <property type="component" value="Unassembled WGS sequence"/>
</dbReference>
<dbReference type="EMBL" id="ADLK01000008">
    <property type="protein sequence ID" value="KMW22678.1"/>
    <property type="molecule type" value="Genomic_DNA"/>
</dbReference>
<proteinExistence type="predicted"/>
<keyword evidence="1" id="KW-0812">Transmembrane</keyword>
<dbReference type="InterPro" id="IPR002823">
    <property type="entry name" value="DUF112_TM"/>
</dbReference>
<reference evidence="3 4" key="1">
    <citation type="submission" date="2011-04" db="EMBL/GenBank/DDBJ databases">
        <title>The Genome Sequence of Clostridium citroniae WAL-19142.</title>
        <authorList>
            <consortium name="The Broad Institute Genome Sequencing Platform"/>
            <person name="Earl A."/>
            <person name="Ward D."/>
            <person name="Feldgarden M."/>
            <person name="Gevers D."/>
            <person name="Warren Y.A."/>
            <person name="Tyrrell K.L."/>
            <person name="Citron D.M."/>
            <person name="Goldstein E.J."/>
            <person name="Daigneault M."/>
            <person name="Allen-Vercoe E."/>
            <person name="Young S.K."/>
            <person name="Zeng Q."/>
            <person name="Gargeya S."/>
            <person name="Fitzgerald M."/>
            <person name="Haas B."/>
            <person name="Abouelleil A."/>
            <person name="Alvarado L."/>
            <person name="Arachchi H.M."/>
            <person name="Berlin A."/>
            <person name="Brown A."/>
            <person name="Chapman S.B."/>
            <person name="Chen Z."/>
            <person name="Dunbar C."/>
            <person name="Freedman E."/>
            <person name="Gearin G."/>
            <person name="Gellesch M."/>
            <person name="Goldberg J."/>
            <person name="Griggs A."/>
            <person name="Gujja S."/>
            <person name="Heilman E.R."/>
            <person name="Heiman D."/>
            <person name="Howarth C."/>
            <person name="Larson L."/>
            <person name="Lui A."/>
            <person name="MacDonald P.J."/>
            <person name="Mehta T."/>
            <person name="Montmayeur A."/>
            <person name="Murphy C."/>
            <person name="Neiman D."/>
            <person name="Pearson M."/>
            <person name="Priest M."/>
            <person name="Roberts A."/>
            <person name="Saif S."/>
            <person name="Shea T."/>
            <person name="Shenoy N."/>
            <person name="Sisk P."/>
            <person name="Stolte C."/>
            <person name="Sykes S."/>
            <person name="White J."/>
            <person name="Yandava C."/>
            <person name="Wortman J."/>
            <person name="Nusbaum C."/>
            <person name="Birren B."/>
        </authorList>
    </citation>
    <scope>NUCLEOTIDE SEQUENCE [LARGE SCALE GENOMIC DNA]</scope>
    <source>
        <strain evidence="3 4">WAL-19142</strain>
    </source>
</reference>
<feature type="transmembrane region" description="Helical" evidence="1">
    <location>
        <begin position="417"/>
        <end position="433"/>
    </location>
</feature>
<feature type="transmembrane region" description="Helical" evidence="1">
    <location>
        <begin position="102"/>
        <end position="125"/>
    </location>
</feature>
<accession>A0A0J9CC00</accession>
<dbReference type="PATRIC" id="fig|742734.4.peg.1304"/>
<keyword evidence="1" id="KW-0472">Membrane</keyword>
<feature type="domain" description="DUF112" evidence="2">
    <location>
        <begin position="13"/>
        <end position="445"/>
    </location>
</feature>
<feature type="transmembrane region" description="Helical" evidence="1">
    <location>
        <begin position="440"/>
        <end position="458"/>
    </location>
</feature>
<organism evidence="3 4">
    <name type="scientific">[Clostridium] citroniae WAL-19142</name>
    <dbReference type="NCBI Taxonomy" id="742734"/>
    <lineage>
        <taxon>Bacteria</taxon>
        <taxon>Bacillati</taxon>
        <taxon>Bacillota</taxon>
        <taxon>Clostridia</taxon>
        <taxon>Lachnospirales</taxon>
        <taxon>Lachnospiraceae</taxon>
        <taxon>Enterocloster</taxon>
    </lineage>
</organism>